<feature type="binding site" evidence="5">
    <location>
        <position position="103"/>
    </location>
    <ligand>
        <name>Zn(2+)</name>
        <dbReference type="ChEBI" id="CHEBI:29105"/>
    </ligand>
</feature>
<dbReference type="Pfam" id="PF20511">
    <property type="entry name" value="PMI_typeI_cat"/>
    <property type="match status" value="1"/>
</dbReference>
<feature type="binding site" evidence="5">
    <location>
        <position position="120"/>
    </location>
    <ligand>
        <name>Zn(2+)</name>
        <dbReference type="ChEBI" id="CHEBI:29105"/>
    </ligand>
</feature>
<feature type="binding site" evidence="5">
    <location>
        <position position="178"/>
    </location>
    <ligand>
        <name>Zn(2+)</name>
        <dbReference type="ChEBI" id="CHEBI:29105"/>
    </ligand>
</feature>
<name>A0A1B9XZ33_9FLAO</name>
<dbReference type="InterPro" id="IPR051804">
    <property type="entry name" value="Carb_Metab_Reg_Kinase/Isom"/>
</dbReference>
<keyword evidence="1 5" id="KW-0479">Metal-binding</keyword>
<evidence type="ECO:0000256" key="3">
    <source>
        <dbReference type="ARBA" id="ARBA00029741"/>
    </source>
</evidence>
<evidence type="ECO:0000256" key="1">
    <source>
        <dbReference type="ARBA" id="ARBA00022723"/>
    </source>
</evidence>
<dbReference type="Pfam" id="PF21621">
    <property type="entry name" value="MPI_cupin_dom"/>
    <property type="match status" value="1"/>
</dbReference>
<feature type="domain" description="Phosphomannose isomerase type I catalytic" evidence="7">
    <location>
        <begin position="5"/>
        <end position="115"/>
    </location>
</feature>
<dbReference type="GO" id="GO:0004476">
    <property type="term" value="F:mannose-6-phosphate isomerase activity"/>
    <property type="evidence" value="ECO:0007669"/>
    <property type="project" value="InterPro"/>
</dbReference>
<evidence type="ECO:0000256" key="2">
    <source>
        <dbReference type="ARBA" id="ARBA00022833"/>
    </source>
</evidence>
<dbReference type="InterPro" id="IPR046457">
    <property type="entry name" value="PMI_typeI_cat"/>
</dbReference>
<comment type="cofactor">
    <cofactor evidence="5">
        <name>Zn(2+)</name>
        <dbReference type="ChEBI" id="CHEBI:29105"/>
    </cofactor>
    <text evidence="5">Binds 1 zinc ion per subunit.</text>
</comment>
<feature type="domain" description="Mannose-6-phosphate isomerase cupin" evidence="8">
    <location>
        <begin position="245"/>
        <end position="312"/>
    </location>
</feature>
<evidence type="ECO:0000259" key="8">
    <source>
        <dbReference type="Pfam" id="PF21621"/>
    </source>
</evidence>
<dbReference type="GO" id="GO:0008270">
    <property type="term" value="F:zinc ion binding"/>
    <property type="evidence" value="ECO:0007669"/>
    <property type="project" value="InterPro"/>
</dbReference>
<dbReference type="Proteomes" id="UP000093186">
    <property type="component" value="Unassembled WGS sequence"/>
</dbReference>
<reference evidence="9 10" key="1">
    <citation type="submission" date="2016-06" db="EMBL/GenBank/DDBJ databases">
        <title>Draft Genome Sequence of Tenacibaculum soleae UCD-KL19.</title>
        <authorList>
            <person name="Eisen J.A."/>
            <person name="Coil D.A."/>
            <person name="Lujan K.M."/>
        </authorList>
    </citation>
    <scope>NUCLEOTIDE SEQUENCE [LARGE SCALE GENOMIC DNA]</scope>
    <source>
        <strain evidence="9 10">UCD-KL19</strain>
    </source>
</reference>
<gene>
    <name evidence="9" type="ORF">BA195_07860</name>
</gene>
<comment type="caution">
    <text evidence="9">The sequence shown here is derived from an EMBL/GenBank/DDBJ whole genome shotgun (WGS) entry which is preliminary data.</text>
</comment>
<dbReference type="EMBL" id="MAKX01000002">
    <property type="protein sequence ID" value="OCK42815.1"/>
    <property type="molecule type" value="Genomic_DNA"/>
</dbReference>
<dbReference type="SUPFAM" id="SSF51182">
    <property type="entry name" value="RmlC-like cupins"/>
    <property type="match status" value="1"/>
</dbReference>
<dbReference type="InterPro" id="IPR049071">
    <property type="entry name" value="MPI_cupin_dom"/>
</dbReference>
<dbReference type="GO" id="GO:0005975">
    <property type="term" value="P:carbohydrate metabolic process"/>
    <property type="evidence" value="ECO:0007669"/>
    <property type="project" value="InterPro"/>
</dbReference>
<dbReference type="STRING" id="447689.BA195_07860"/>
<dbReference type="PANTHER" id="PTHR42742:SF3">
    <property type="entry name" value="FRUCTOKINASE"/>
    <property type="match status" value="1"/>
</dbReference>
<evidence type="ECO:0000256" key="6">
    <source>
        <dbReference type="PIRSR" id="PIRSR036894-2"/>
    </source>
</evidence>
<sequence length="323" mass="37056">MIDQLLRFEPILKPKIWGGEKLKTLLNKQSDRTDIGESWEISGIDKDISVVSNGNLKGKCLNDLIKEFKQDILGEKVYQIFKDKFPLLIKFIDAKKKLSLQVHPNDVLAQKRHNSLGKTEMWYVVNADKKAKIIVGFSEESDKKTFLQTINSGNELELLNVDFVKKGDTFLVPAGRVHAIGKGVLLAEIQETSDVTYRISDWSRRDNQGKERDLHVDLALDAIDYSAKSNYKAEYLKKKNNPSNIVDCKYFTTNFLHLTKDYMPNHEDKDSFVIYMCVEGTAIFEYKNQQEKLQMGETILIPACIKKINVITENAKLLEVYIK</sequence>
<keyword evidence="10" id="KW-1185">Reference proteome</keyword>
<keyword evidence="2 5" id="KW-0862">Zinc</keyword>
<evidence type="ECO:0000259" key="7">
    <source>
        <dbReference type="Pfam" id="PF20511"/>
    </source>
</evidence>
<evidence type="ECO:0000313" key="9">
    <source>
        <dbReference type="EMBL" id="OCK42815.1"/>
    </source>
</evidence>
<dbReference type="RefSeq" id="WP_068704221.1">
    <property type="nucleotide sequence ID" value="NZ_MAKX01000002.1"/>
</dbReference>
<dbReference type="PANTHER" id="PTHR42742">
    <property type="entry name" value="TRANSCRIPTIONAL REPRESSOR MPRA"/>
    <property type="match status" value="1"/>
</dbReference>
<protein>
    <recommendedName>
        <fullName evidence="3">Phosphohexomutase</fullName>
    </recommendedName>
    <alternativeName>
        <fullName evidence="4">Phosphomannose isomerase</fullName>
    </alternativeName>
</protein>
<feature type="active site" evidence="6">
    <location>
        <position position="198"/>
    </location>
</feature>
<dbReference type="Gene3D" id="2.60.120.10">
    <property type="entry name" value="Jelly Rolls"/>
    <property type="match status" value="2"/>
</dbReference>
<dbReference type="PIRSF" id="PIRSF036894">
    <property type="entry name" value="PMI_Firm_short"/>
    <property type="match status" value="1"/>
</dbReference>
<proteinExistence type="predicted"/>
<dbReference type="CDD" id="cd07010">
    <property type="entry name" value="cupin_PMI_type_I_N_bac"/>
    <property type="match status" value="1"/>
</dbReference>
<dbReference type="InterPro" id="IPR014710">
    <property type="entry name" value="RmlC-like_jellyroll"/>
</dbReference>
<dbReference type="AlphaFoldDB" id="A0A1B9XZ33"/>
<accession>A0A1B9XZ33</accession>
<dbReference type="InterPro" id="IPR014628">
    <property type="entry name" value="Man6P_isomerase_Firm_short"/>
</dbReference>
<keyword evidence="9" id="KW-0413">Isomerase</keyword>
<evidence type="ECO:0000313" key="10">
    <source>
        <dbReference type="Proteomes" id="UP000093186"/>
    </source>
</evidence>
<organism evidence="9 10">
    <name type="scientific">Tenacibaculum soleae</name>
    <dbReference type="NCBI Taxonomy" id="447689"/>
    <lineage>
        <taxon>Bacteria</taxon>
        <taxon>Pseudomonadati</taxon>
        <taxon>Bacteroidota</taxon>
        <taxon>Flavobacteriia</taxon>
        <taxon>Flavobacteriales</taxon>
        <taxon>Flavobacteriaceae</taxon>
        <taxon>Tenacibaculum</taxon>
    </lineage>
</organism>
<evidence type="ECO:0000256" key="4">
    <source>
        <dbReference type="ARBA" id="ARBA00030762"/>
    </source>
</evidence>
<dbReference type="InterPro" id="IPR011051">
    <property type="entry name" value="RmlC_Cupin_sf"/>
</dbReference>
<dbReference type="OrthoDB" id="9808275at2"/>
<evidence type="ECO:0000256" key="5">
    <source>
        <dbReference type="PIRSR" id="PIRSR036894-1"/>
    </source>
</evidence>